<dbReference type="PANTHER" id="PTHR43798">
    <property type="entry name" value="MONOACYLGLYCEROL LIPASE"/>
    <property type="match status" value="1"/>
</dbReference>
<protein>
    <recommendedName>
        <fullName evidence="1">AB hydrolase-1 domain-containing protein</fullName>
    </recommendedName>
</protein>
<reference evidence="2 3" key="1">
    <citation type="submission" date="2011-05" db="EMBL/GenBank/DDBJ databases">
        <title>Whole genome shotgun sequence of Gordonia alkanivorans NBRC 16433.</title>
        <authorList>
            <person name="Hosoyama A."/>
            <person name="Nakamura S."/>
            <person name="Takarada H."/>
            <person name="Tsuchikane K."/>
            <person name="Yamazaki S."/>
            <person name="Fujita N."/>
        </authorList>
    </citation>
    <scope>NUCLEOTIDE SEQUENCE [LARGE SCALE GENOMIC DNA]</scope>
    <source>
        <strain evidence="2 3">NBRC 16433</strain>
    </source>
</reference>
<dbReference type="Pfam" id="PF00561">
    <property type="entry name" value="Abhydrolase_1"/>
    <property type="match status" value="1"/>
</dbReference>
<dbReference type="Gene3D" id="3.40.50.1820">
    <property type="entry name" value="alpha/beta hydrolase"/>
    <property type="match status" value="1"/>
</dbReference>
<proteinExistence type="predicted"/>
<feature type="domain" description="AB hydrolase-1" evidence="1">
    <location>
        <begin position="22"/>
        <end position="150"/>
    </location>
</feature>
<sequence>MSTDSIPTQLGRIHVRHEGSGPPVVLWHSLFVDSASWGPLFDRVREDHRAIAIDGPCHGRSEGLTHDFTFDEVADCAVAVMDALALHGPVDWVGNAWGGHIGIKVAARHPRRLRTLTTIGTPLRPINPRERWTMCWPLVQIYRVTGPNRWLRTQLQNALIGPRTAVAHPDRACEIMRAFVDADRRPMFHAMRSMMLHRPDVTADLASIAVPTLMMVADSDSMGAGPDDIHSATSAMSHVHVGGLVGDGHLTPLIVDQDNIYRQLVGHWSDNYADSRF</sequence>
<dbReference type="Proteomes" id="UP000003558">
    <property type="component" value="Unassembled WGS sequence"/>
</dbReference>
<dbReference type="GO" id="GO:0003824">
    <property type="term" value="F:catalytic activity"/>
    <property type="evidence" value="ECO:0007669"/>
    <property type="project" value="UniProtKB-ARBA"/>
</dbReference>
<dbReference type="AlphaFoldDB" id="F9VYR4"/>
<dbReference type="eggNOG" id="COG0596">
    <property type="taxonomic scope" value="Bacteria"/>
</dbReference>
<dbReference type="InterPro" id="IPR050266">
    <property type="entry name" value="AB_hydrolase_sf"/>
</dbReference>
<gene>
    <name evidence="2" type="ORF">GOALK_092_00170</name>
</gene>
<evidence type="ECO:0000313" key="3">
    <source>
        <dbReference type="Proteomes" id="UP000003558"/>
    </source>
</evidence>
<organism evidence="2 3">
    <name type="scientific">Gordonia alkanivorans NBRC 16433</name>
    <dbReference type="NCBI Taxonomy" id="1027371"/>
    <lineage>
        <taxon>Bacteria</taxon>
        <taxon>Bacillati</taxon>
        <taxon>Actinomycetota</taxon>
        <taxon>Actinomycetes</taxon>
        <taxon>Mycobacteriales</taxon>
        <taxon>Gordoniaceae</taxon>
        <taxon>Gordonia</taxon>
    </lineage>
</organism>
<evidence type="ECO:0000259" key="1">
    <source>
        <dbReference type="Pfam" id="PF00561"/>
    </source>
</evidence>
<dbReference type="SUPFAM" id="SSF53474">
    <property type="entry name" value="alpha/beta-Hydrolases"/>
    <property type="match status" value="1"/>
</dbReference>
<dbReference type="EMBL" id="BACI01000092">
    <property type="protein sequence ID" value="GAA13753.1"/>
    <property type="molecule type" value="Genomic_DNA"/>
</dbReference>
<dbReference type="RefSeq" id="WP_006359851.1">
    <property type="nucleotide sequence ID" value="NZ_BACI01000092.1"/>
</dbReference>
<name>F9VYR4_9ACTN</name>
<dbReference type="STRING" id="1027371.GOALK_092_00170"/>
<evidence type="ECO:0000313" key="2">
    <source>
        <dbReference type="EMBL" id="GAA13753.1"/>
    </source>
</evidence>
<dbReference type="InterPro" id="IPR000073">
    <property type="entry name" value="AB_hydrolase_1"/>
</dbReference>
<dbReference type="PRINTS" id="PR00111">
    <property type="entry name" value="ABHYDROLASE"/>
</dbReference>
<comment type="caution">
    <text evidence="2">The sequence shown here is derived from an EMBL/GenBank/DDBJ whole genome shotgun (WGS) entry which is preliminary data.</text>
</comment>
<accession>F9VYR4</accession>
<dbReference type="InterPro" id="IPR029058">
    <property type="entry name" value="AB_hydrolase_fold"/>
</dbReference>